<gene>
    <name evidence="4" type="ORF">LSTR_LSTR011915</name>
</gene>
<dbReference type="InterPro" id="IPR000618">
    <property type="entry name" value="Insect_cuticle"/>
</dbReference>
<feature type="signal peptide" evidence="3">
    <location>
        <begin position="1"/>
        <end position="20"/>
    </location>
</feature>
<dbReference type="InParanoid" id="A0A482WJK9"/>
<dbReference type="AlphaFoldDB" id="A0A482WJK9"/>
<reference evidence="4 5" key="1">
    <citation type="journal article" date="2017" name="Gigascience">
        <title>Genome sequence of the small brown planthopper, Laodelphax striatellus.</title>
        <authorList>
            <person name="Zhu J."/>
            <person name="Jiang F."/>
            <person name="Wang X."/>
            <person name="Yang P."/>
            <person name="Bao Y."/>
            <person name="Zhao W."/>
            <person name="Wang W."/>
            <person name="Lu H."/>
            <person name="Wang Q."/>
            <person name="Cui N."/>
            <person name="Li J."/>
            <person name="Chen X."/>
            <person name="Luo L."/>
            <person name="Yu J."/>
            <person name="Kang L."/>
            <person name="Cui F."/>
        </authorList>
    </citation>
    <scope>NUCLEOTIDE SEQUENCE [LARGE SCALE GENOMIC DNA]</scope>
    <source>
        <strain evidence="4">Lst14</strain>
    </source>
</reference>
<protein>
    <submittedName>
        <fullName evidence="4">Uncharacterized protein</fullName>
    </submittedName>
</protein>
<evidence type="ECO:0000313" key="5">
    <source>
        <dbReference type="Proteomes" id="UP000291343"/>
    </source>
</evidence>
<evidence type="ECO:0000256" key="2">
    <source>
        <dbReference type="PROSITE-ProRule" id="PRU00497"/>
    </source>
</evidence>
<dbReference type="Pfam" id="PF00379">
    <property type="entry name" value="Chitin_bind_4"/>
    <property type="match status" value="1"/>
</dbReference>
<dbReference type="GO" id="GO:0008010">
    <property type="term" value="F:structural constituent of chitin-based larval cuticle"/>
    <property type="evidence" value="ECO:0007669"/>
    <property type="project" value="TreeGrafter"/>
</dbReference>
<dbReference type="GO" id="GO:0062129">
    <property type="term" value="C:chitin-based extracellular matrix"/>
    <property type="evidence" value="ECO:0007669"/>
    <property type="project" value="TreeGrafter"/>
</dbReference>
<dbReference type="Proteomes" id="UP000291343">
    <property type="component" value="Unassembled WGS sequence"/>
</dbReference>
<dbReference type="PROSITE" id="PS00233">
    <property type="entry name" value="CHIT_BIND_RR_1"/>
    <property type="match status" value="1"/>
</dbReference>
<comment type="caution">
    <text evidence="4">The sequence shown here is derived from an EMBL/GenBank/DDBJ whole genome shotgun (WGS) entry which is preliminary data.</text>
</comment>
<dbReference type="PRINTS" id="PR01217">
    <property type="entry name" value="PRICHEXTENSN"/>
</dbReference>
<evidence type="ECO:0000256" key="3">
    <source>
        <dbReference type="SAM" id="SignalP"/>
    </source>
</evidence>
<proteinExistence type="predicted"/>
<dbReference type="PROSITE" id="PS51155">
    <property type="entry name" value="CHIT_BIND_RR_2"/>
    <property type="match status" value="1"/>
</dbReference>
<keyword evidence="1 2" id="KW-0193">Cuticle</keyword>
<accession>A0A482WJK9</accession>
<feature type="chain" id="PRO_5019832764" evidence="3">
    <location>
        <begin position="21"/>
        <end position="207"/>
    </location>
</feature>
<keyword evidence="5" id="KW-1185">Reference proteome</keyword>
<organism evidence="4 5">
    <name type="scientific">Laodelphax striatellus</name>
    <name type="common">Small brown planthopper</name>
    <name type="synonym">Delphax striatella</name>
    <dbReference type="NCBI Taxonomy" id="195883"/>
    <lineage>
        <taxon>Eukaryota</taxon>
        <taxon>Metazoa</taxon>
        <taxon>Ecdysozoa</taxon>
        <taxon>Arthropoda</taxon>
        <taxon>Hexapoda</taxon>
        <taxon>Insecta</taxon>
        <taxon>Pterygota</taxon>
        <taxon>Neoptera</taxon>
        <taxon>Paraneoptera</taxon>
        <taxon>Hemiptera</taxon>
        <taxon>Auchenorrhyncha</taxon>
        <taxon>Fulgoroidea</taxon>
        <taxon>Delphacidae</taxon>
        <taxon>Criomorphinae</taxon>
        <taxon>Laodelphax</taxon>
    </lineage>
</organism>
<evidence type="ECO:0000313" key="4">
    <source>
        <dbReference type="EMBL" id="RZF33381.1"/>
    </source>
</evidence>
<dbReference type="EMBL" id="QKKF02034217">
    <property type="protein sequence ID" value="RZF33381.1"/>
    <property type="molecule type" value="Genomic_DNA"/>
</dbReference>
<dbReference type="InterPro" id="IPR031311">
    <property type="entry name" value="CHIT_BIND_RR_consensus"/>
</dbReference>
<sequence>MASTNAVITSLVLLAATVTALPQFPQPTLRPFVPRFTGSPYGSPTPFGSPTPSPFGSPTPFPVVSSPAPPTYISTPAPPIYKPLPAGPLIKEAPGYNYAILKQAQEVNFDGTFNYEYETENGIRTIASGGLKNPGTPEEAQVIQGSYSYTAPDGTPITVTYYADETGFHAEGAHLPVPPPIPEAIARSLEYLRSLPPSADDEIKKKK</sequence>
<dbReference type="STRING" id="195883.A0A482WJK9"/>
<dbReference type="OrthoDB" id="7998177at2759"/>
<name>A0A482WJK9_LAOST</name>
<dbReference type="PANTHER" id="PTHR10380">
    <property type="entry name" value="CUTICLE PROTEIN"/>
    <property type="match status" value="1"/>
</dbReference>
<dbReference type="PANTHER" id="PTHR10380:SF173">
    <property type="entry name" value="CUTICULAR PROTEIN 47EF, ISOFORM C-RELATED"/>
    <property type="match status" value="1"/>
</dbReference>
<keyword evidence="3" id="KW-0732">Signal</keyword>
<dbReference type="InterPro" id="IPR050468">
    <property type="entry name" value="Cuticle_Struct_Prot"/>
</dbReference>
<evidence type="ECO:0000256" key="1">
    <source>
        <dbReference type="ARBA" id="ARBA00022460"/>
    </source>
</evidence>